<accession>A0A1C3EE24</accession>
<dbReference type="InterPro" id="IPR006441">
    <property type="entry name" value="Phage_P2_GpN"/>
</dbReference>
<reference evidence="1 2" key="1">
    <citation type="submission" date="2016-05" db="EMBL/GenBank/DDBJ databases">
        <title>Genomic Taxonomy of the Vibrionaceae.</title>
        <authorList>
            <person name="Gomez-Gil B."/>
            <person name="Enciso-Ibarra J."/>
        </authorList>
    </citation>
    <scope>NUCLEOTIDE SEQUENCE [LARGE SCALE GENOMIC DNA]</scope>
    <source>
        <strain evidence="1 2">CAIM 1920</strain>
    </source>
</reference>
<proteinExistence type="predicted"/>
<evidence type="ECO:0000313" key="1">
    <source>
        <dbReference type="EMBL" id="ODA31507.1"/>
    </source>
</evidence>
<dbReference type="Pfam" id="PF05125">
    <property type="entry name" value="Phage_cap_P2"/>
    <property type="match status" value="1"/>
</dbReference>
<sequence length="335" mass="38273">MRNETRQHYNAYVRRQAELNGIEDGTQQFSVEPTVEQSLEERIRESSGFLQRINIHGVREQEGEKLGLDVGSTIASTTDTDLKERETADPTSLDKDRYRCQQTNFDTHVKYAKLDAWAKFPGFQTRLRNVVTQQIARDRLMIGFNGLSRSATSDRAANPLLQDVNVGWLEHLRQNSQESVISDIKVGNGGDYQNIDAAVYDATNELIAEWYRDDPELVVIMGRELLADKYLALINEHDAPTERNALDIIISNKQIGGLKTVRVPYFPSRSFAITRLNNLSIYYQEGSRRRHIMDNPRRDRIEDYQSVNEAYVVEDYNLVCLVENILVPDGSGGWA</sequence>
<gene>
    <name evidence="1" type="ORF">A8L45_16550</name>
</gene>
<dbReference type="Proteomes" id="UP000094936">
    <property type="component" value="Unassembled WGS sequence"/>
</dbReference>
<dbReference type="STRING" id="1080227.A8L45_16550"/>
<name>A0A1C3EE24_9GAMM</name>
<evidence type="ECO:0000313" key="2">
    <source>
        <dbReference type="Proteomes" id="UP000094936"/>
    </source>
</evidence>
<dbReference type="EMBL" id="LYBM01000034">
    <property type="protein sequence ID" value="ODA31507.1"/>
    <property type="molecule type" value="Genomic_DNA"/>
</dbReference>
<dbReference type="RefSeq" id="WP_068904291.1">
    <property type="nucleotide sequence ID" value="NZ_JBHUIF010000028.1"/>
</dbReference>
<comment type="caution">
    <text evidence="1">The sequence shown here is derived from an EMBL/GenBank/DDBJ whole genome shotgun (WGS) entry which is preliminary data.</text>
</comment>
<organism evidence="1 2">
    <name type="scientific">Veronia pacifica</name>
    <dbReference type="NCBI Taxonomy" id="1080227"/>
    <lineage>
        <taxon>Bacteria</taxon>
        <taxon>Pseudomonadati</taxon>
        <taxon>Pseudomonadota</taxon>
        <taxon>Gammaproteobacteria</taxon>
        <taxon>Vibrionales</taxon>
        <taxon>Vibrionaceae</taxon>
        <taxon>Veronia</taxon>
    </lineage>
</organism>
<dbReference type="AlphaFoldDB" id="A0A1C3EE24"/>
<dbReference type="NCBIfam" id="TIGR01551">
    <property type="entry name" value="major_capsid_P2"/>
    <property type="match status" value="1"/>
</dbReference>
<dbReference type="OrthoDB" id="5464529at2"/>
<protein>
    <submittedName>
        <fullName evidence="1">Phage major capsid protein, P2 family</fullName>
    </submittedName>
</protein>
<keyword evidence="2" id="KW-1185">Reference proteome</keyword>